<gene>
    <name evidence="2" type="ORF">ENW50_09970</name>
</gene>
<dbReference type="InterPro" id="IPR011051">
    <property type="entry name" value="RmlC_Cupin_sf"/>
</dbReference>
<dbReference type="PANTHER" id="PTHR40112:SF1">
    <property type="entry name" value="H2HPP ISOMERASE"/>
    <property type="match status" value="1"/>
</dbReference>
<dbReference type="InterPro" id="IPR025499">
    <property type="entry name" value="KdgF"/>
</dbReference>
<reference evidence="2" key="1">
    <citation type="journal article" date="2020" name="mSystems">
        <title>Genome- and Community-Level Interaction Insights into Carbon Utilization and Element Cycling Functions of Hydrothermarchaeota in Hydrothermal Sediment.</title>
        <authorList>
            <person name="Zhou Z."/>
            <person name="Liu Y."/>
            <person name="Xu W."/>
            <person name="Pan J."/>
            <person name="Luo Z.H."/>
            <person name="Li M."/>
        </authorList>
    </citation>
    <scope>NUCLEOTIDE SEQUENCE [LARGE SCALE GENOMIC DNA]</scope>
    <source>
        <strain evidence="2">SpSt-855</strain>
    </source>
</reference>
<dbReference type="CDD" id="cd02238">
    <property type="entry name" value="cupin_KdgF"/>
    <property type="match status" value="1"/>
</dbReference>
<accession>A0A7V4XU87</accession>
<dbReference type="InterPro" id="IPR014710">
    <property type="entry name" value="RmlC-like_jellyroll"/>
</dbReference>
<dbReference type="EMBL" id="DTKL01000062">
    <property type="protein sequence ID" value="HGY94990.1"/>
    <property type="molecule type" value="Genomic_DNA"/>
</dbReference>
<name>A0A7V4XU87_9BACT</name>
<protein>
    <submittedName>
        <fullName evidence="2">Cupin domain-containing protein</fullName>
    </submittedName>
</protein>
<dbReference type="PIRSF" id="PIRSF029883">
    <property type="entry name" value="KdgF"/>
    <property type="match status" value="1"/>
</dbReference>
<sequence>MQHVALDHLPPEPLNPLIARQFVHGSQSMLARILLRKGALVPRHSHHNEQITYILSGALRFQFDDGREIVVRAGETLVIPPHMPHAAEAIEDTIDLDVFAPPREDWINGTDAYLRGK</sequence>
<dbReference type="Pfam" id="PF07883">
    <property type="entry name" value="Cupin_2"/>
    <property type="match status" value="1"/>
</dbReference>
<feature type="domain" description="Cupin type-2" evidence="1">
    <location>
        <begin position="34"/>
        <end position="95"/>
    </location>
</feature>
<dbReference type="InterPro" id="IPR052535">
    <property type="entry name" value="Bacilysin_H2HPP_isomerase"/>
</dbReference>
<comment type="caution">
    <text evidence="2">The sequence shown here is derived from an EMBL/GenBank/DDBJ whole genome shotgun (WGS) entry which is preliminary data.</text>
</comment>
<dbReference type="SUPFAM" id="SSF51182">
    <property type="entry name" value="RmlC-like cupins"/>
    <property type="match status" value="1"/>
</dbReference>
<dbReference type="InterPro" id="IPR013096">
    <property type="entry name" value="Cupin_2"/>
</dbReference>
<dbReference type="AlphaFoldDB" id="A0A7V4XU87"/>
<evidence type="ECO:0000259" key="1">
    <source>
        <dbReference type="Pfam" id="PF07883"/>
    </source>
</evidence>
<dbReference type="Gene3D" id="2.60.120.10">
    <property type="entry name" value="Jelly Rolls"/>
    <property type="match status" value="1"/>
</dbReference>
<proteinExistence type="predicted"/>
<evidence type="ECO:0000313" key="2">
    <source>
        <dbReference type="EMBL" id="HGY94990.1"/>
    </source>
</evidence>
<organism evidence="2">
    <name type="scientific">Acidobacterium capsulatum</name>
    <dbReference type="NCBI Taxonomy" id="33075"/>
    <lineage>
        <taxon>Bacteria</taxon>
        <taxon>Pseudomonadati</taxon>
        <taxon>Acidobacteriota</taxon>
        <taxon>Terriglobia</taxon>
        <taxon>Terriglobales</taxon>
        <taxon>Acidobacteriaceae</taxon>
        <taxon>Acidobacterium</taxon>
    </lineage>
</organism>
<dbReference type="PANTHER" id="PTHR40112">
    <property type="entry name" value="H2HPP ISOMERASE"/>
    <property type="match status" value="1"/>
</dbReference>